<dbReference type="PANTHER" id="PTHR44144">
    <property type="entry name" value="DNAJ HOMOLOG SUBFAMILY C MEMBER 9"/>
    <property type="match status" value="1"/>
</dbReference>
<feature type="compositionally biased region" description="Basic and acidic residues" evidence="2">
    <location>
        <begin position="202"/>
        <end position="215"/>
    </location>
</feature>
<comment type="caution">
    <text evidence="4">The sequence shown here is derived from an EMBL/GenBank/DDBJ whole genome shotgun (WGS) entry which is preliminary data.</text>
</comment>
<gene>
    <name evidence="4" type="ORF">BaRGS_00025778</name>
</gene>
<feature type="domain" description="J" evidence="3">
    <location>
        <begin position="24"/>
        <end position="91"/>
    </location>
</feature>
<evidence type="ECO:0000256" key="2">
    <source>
        <dbReference type="SAM" id="MobiDB-lite"/>
    </source>
</evidence>
<organism evidence="4 5">
    <name type="scientific">Batillaria attramentaria</name>
    <dbReference type="NCBI Taxonomy" id="370345"/>
    <lineage>
        <taxon>Eukaryota</taxon>
        <taxon>Metazoa</taxon>
        <taxon>Spiralia</taxon>
        <taxon>Lophotrochozoa</taxon>
        <taxon>Mollusca</taxon>
        <taxon>Gastropoda</taxon>
        <taxon>Caenogastropoda</taxon>
        <taxon>Sorbeoconcha</taxon>
        <taxon>Cerithioidea</taxon>
        <taxon>Batillariidae</taxon>
        <taxon>Batillaria</taxon>
    </lineage>
</organism>
<dbReference type="SMART" id="SM00271">
    <property type="entry name" value="DnaJ"/>
    <property type="match status" value="1"/>
</dbReference>
<dbReference type="InterPro" id="IPR056453">
    <property type="entry name" value="HTH_DNAJC9"/>
</dbReference>
<dbReference type="Proteomes" id="UP001519460">
    <property type="component" value="Unassembled WGS sequence"/>
</dbReference>
<dbReference type="FunFam" id="1.10.287.110:FF:000035">
    <property type="entry name" value="DnaJ homolog subfamily C member 9"/>
    <property type="match status" value="1"/>
</dbReference>
<sequence length="265" mass="30169">MPKKSNKQLPALLQACKDLFGTDNLYEVIGVRREATPQEVKKGYHKTSLTVHPDRVEAENKEAATRKFQTLGKVYTILSDKEKRALYDESGDVGEEDDVVDQDRDWEEYWRLLFPAVTVKDIQAFEEKYKGSADEMADLKTAYLEAEGDMDVIMDSVLCSTHEDEARFTKILSDLIRKKELPEFDAFVKESKQKKAARQKRAAQEAKEAEEEKKRLKLDSDDALTALIHKRSASRAEQADSFFAQLEAKYAQPARGKKGKGAKKK</sequence>
<dbReference type="CDD" id="cd06257">
    <property type="entry name" value="DnaJ"/>
    <property type="match status" value="1"/>
</dbReference>
<dbReference type="Gene3D" id="1.10.287.110">
    <property type="entry name" value="DnaJ domain"/>
    <property type="match status" value="1"/>
</dbReference>
<evidence type="ECO:0000259" key="3">
    <source>
        <dbReference type="PROSITE" id="PS50076"/>
    </source>
</evidence>
<dbReference type="InterPro" id="IPR036869">
    <property type="entry name" value="J_dom_sf"/>
</dbReference>
<name>A0ABD0K7Q5_9CAEN</name>
<keyword evidence="1" id="KW-0597">Phosphoprotein</keyword>
<reference evidence="4 5" key="1">
    <citation type="journal article" date="2023" name="Sci. Data">
        <title>Genome assembly of the Korean intertidal mud-creeper Batillaria attramentaria.</title>
        <authorList>
            <person name="Patra A.K."/>
            <person name="Ho P.T."/>
            <person name="Jun S."/>
            <person name="Lee S.J."/>
            <person name="Kim Y."/>
            <person name="Won Y.J."/>
        </authorList>
    </citation>
    <scope>NUCLEOTIDE SEQUENCE [LARGE SCALE GENOMIC DNA]</scope>
    <source>
        <strain evidence="4">Wonlab-2016</strain>
    </source>
</reference>
<dbReference type="AlphaFoldDB" id="A0ABD0K7Q5"/>
<dbReference type="InterPro" id="IPR001623">
    <property type="entry name" value="DnaJ_domain"/>
</dbReference>
<dbReference type="Pfam" id="PF00226">
    <property type="entry name" value="DnaJ"/>
    <property type="match status" value="1"/>
</dbReference>
<proteinExistence type="predicted"/>
<feature type="region of interest" description="Disordered" evidence="2">
    <location>
        <begin position="195"/>
        <end position="215"/>
    </location>
</feature>
<dbReference type="PRINTS" id="PR00625">
    <property type="entry name" value="JDOMAIN"/>
</dbReference>
<dbReference type="EMBL" id="JACVVK020000235">
    <property type="protein sequence ID" value="KAK7483001.1"/>
    <property type="molecule type" value="Genomic_DNA"/>
</dbReference>
<dbReference type="PANTHER" id="PTHR44144:SF1">
    <property type="entry name" value="DNAJ HOMOLOG SUBFAMILY C MEMBER 9"/>
    <property type="match status" value="1"/>
</dbReference>
<dbReference type="SUPFAM" id="SSF46565">
    <property type="entry name" value="Chaperone J-domain"/>
    <property type="match status" value="1"/>
</dbReference>
<dbReference type="Pfam" id="PF23302">
    <property type="entry name" value="HTH_DNAJC9"/>
    <property type="match status" value="1"/>
</dbReference>
<evidence type="ECO:0000313" key="5">
    <source>
        <dbReference type="Proteomes" id="UP001519460"/>
    </source>
</evidence>
<dbReference type="PROSITE" id="PS50076">
    <property type="entry name" value="DNAJ_2"/>
    <property type="match status" value="1"/>
</dbReference>
<keyword evidence="5" id="KW-1185">Reference proteome</keyword>
<dbReference type="InterPro" id="IPR052594">
    <property type="entry name" value="J_domain-containing_protein"/>
</dbReference>
<evidence type="ECO:0000256" key="1">
    <source>
        <dbReference type="ARBA" id="ARBA00022553"/>
    </source>
</evidence>
<evidence type="ECO:0000313" key="4">
    <source>
        <dbReference type="EMBL" id="KAK7483001.1"/>
    </source>
</evidence>
<protein>
    <recommendedName>
        <fullName evidence="3">J domain-containing protein</fullName>
    </recommendedName>
</protein>
<accession>A0ABD0K7Q5</accession>